<reference evidence="2 3" key="1">
    <citation type="submission" date="2018-10" db="EMBL/GenBank/DDBJ databases">
        <title>Genome assembly for a Yunnan-Guizhou Plateau 3E fish, Anabarilius grahami (Regan), and its evolutionary and genetic applications.</title>
        <authorList>
            <person name="Jiang W."/>
        </authorList>
    </citation>
    <scope>NUCLEOTIDE SEQUENCE [LARGE SCALE GENOMIC DNA]</scope>
    <source>
        <strain evidence="2">AG-KIZ</strain>
        <tissue evidence="2">Muscle</tissue>
    </source>
</reference>
<dbReference type="Proteomes" id="UP000281406">
    <property type="component" value="Unassembled WGS sequence"/>
</dbReference>
<gene>
    <name evidence="2" type="ORF">DPX16_17328</name>
</gene>
<sequence>MDAASSAAFTEFINHSIARMNQQQESFSSTGSAVQALVTQIVVGVPCSVPLCPRVCLRLELVLRVFVLDYCFIVGFFTSALTPTDFTTIISLRPTEVPVSPLSCCLLAQQQDIYNTLLHSLTVFHLPLPAGLNAAMNLSAVLLFLIARVCAESLEGPTENSTQKLQWSTLRYTNLFSSLKVLMIEAMVKELIDQPPS</sequence>
<feature type="transmembrane region" description="Helical" evidence="1">
    <location>
        <begin position="61"/>
        <end position="81"/>
    </location>
</feature>
<keyword evidence="1" id="KW-0812">Transmembrane</keyword>
<evidence type="ECO:0000313" key="2">
    <source>
        <dbReference type="EMBL" id="ROK35585.1"/>
    </source>
</evidence>
<protein>
    <submittedName>
        <fullName evidence="2">Uncharacterized protein</fullName>
    </submittedName>
</protein>
<evidence type="ECO:0000313" key="3">
    <source>
        <dbReference type="Proteomes" id="UP000281406"/>
    </source>
</evidence>
<comment type="caution">
    <text evidence="2">The sequence shown here is derived from an EMBL/GenBank/DDBJ whole genome shotgun (WGS) entry which is preliminary data.</text>
</comment>
<name>A0A3N0XYS5_ANAGA</name>
<evidence type="ECO:0000256" key="1">
    <source>
        <dbReference type="SAM" id="Phobius"/>
    </source>
</evidence>
<organism evidence="2 3">
    <name type="scientific">Anabarilius grahami</name>
    <name type="common">Kanglang fish</name>
    <name type="synonym">Barilius grahami</name>
    <dbReference type="NCBI Taxonomy" id="495550"/>
    <lineage>
        <taxon>Eukaryota</taxon>
        <taxon>Metazoa</taxon>
        <taxon>Chordata</taxon>
        <taxon>Craniata</taxon>
        <taxon>Vertebrata</taxon>
        <taxon>Euteleostomi</taxon>
        <taxon>Actinopterygii</taxon>
        <taxon>Neopterygii</taxon>
        <taxon>Teleostei</taxon>
        <taxon>Ostariophysi</taxon>
        <taxon>Cypriniformes</taxon>
        <taxon>Xenocyprididae</taxon>
        <taxon>Xenocypridinae</taxon>
        <taxon>Xenocypridinae incertae sedis</taxon>
        <taxon>Anabarilius</taxon>
    </lineage>
</organism>
<keyword evidence="1" id="KW-1133">Transmembrane helix</keyword>
<keyword evidence="1" id="KW-0472">Membrane</keyword>
<dbReference type="AlphaFoldDB" id="A0A3N0XYS5"/>
<dbReference type="EMBL" id="RJVU01057109">
    <property type="protein sequence ID" value="ROK35585.1"/>
    <property type="molecule type" value="Genomic_DNA"/>
</dbReference>
<feature type="transmembrane region" description="Helical" evidence="1">
    <location>
        <begin position="130"/>
        <end position="151"/>
    </location>
</feature>
<accession>A0A3N0XYS5</accession>
<proteinExistence type="predicted"/>
<keyword evidence="3" id="KW-1185">Reference proteome</keyword>